<gene>
    <name evidence="2" type="ORF">THAOC_15121</name>
</gene>
<organism evidence="2 3">
    <name type="scientific">Thalassiosira oceanica</name>
    <name type="common">Marine diatom</name>
    <dbReference type="NCBI Taxonomy" id="159749"/>
    <lineage>
        <taxon>Eukaryota</taxon>
        <taxon>Sar</taxon>
        <taxon>Stramenopiles</taxon>
        <taxon>Ochrophyta</taxon>
        <taxon>Bacillariophyta</taxon>
        <taxon>Coscinodiscophyceae</taxon>
        <taxon>Thalassiosirophycidae</taxon>
        <taxon>Thalassiosirales</taxon>
        <taxon>Thalassiosiraceae</taxon>
        <taxon>Thalassiosira</taxon>
    </lineage>
</organism>
<feature type="compositionally biased region" description="Basic residues" evidence="1">
    <location>
        <begin position="187"/>
        <end position="204"/>
    </location>
</feature>
<feature type="non-terminal residue" evidence="2">
    <location>
        <position position="1"/>
    </location>
</feature>
<evidence type="ECO:0000313" key="3">
    <source>
        <dbReference type="Proteomes" id="UP000266841"/>
    </source>
</evidence>
<reference evidence="2 3" key="1">
    <citation type="journal article" date="2012" name="Genome Biol.">
        <title>Genome and low-iron response of an oceanic diatom adapted to chronic iron limitation.</title>
        <authorList>
            <person name="Lommer M."/>
            <person name="Specht M."/>
            <person name="Roy A.S."/>
            <person name="Kraemer L."/>
            <person name="Andreson R."/>
            <person name="Gutowska M.A."/>
            <person name="Wolf J."/>
            <person name="Bergner S.V."/>
            <person name="Schilhabel M.B."/>
            <person name="Klostermeier U.C."/>
            <person name="Beiko R.G."/>
            <person name="Rosenstiel P."/>
            <person name="Hippler M."/>
            <person name="Laroche J."/>
        </authorList>
    </citation>
    <scope>NUCLEOTIDE SEQUENCE [LARGE SCALE GENOMIC DNA]</scope>
    <source>
        <strain evidence="2 3">CCMP1005</strain>
    </source>
</reference>
<evidence type="ECO:0000256" key="1">
    <source>
        <dbReference type="SAM" id="MobiDB-lite"/>
    </source>
</evidence>
<name>K0SFS1_THAOC</name>
<proteinExistence type="predicted"/>
<feature type="region of interest" description="Disordered" evidence="1">
    <location>
        <begin position="175"/>
        <end position="211"/>
    </location>
</feature>
<dbReference type="EMBL" id="AGNL01017567">
    <property type="protein sequence ID" value="EJK64170.1"/>
    <property type="molecule type" value="Genomic_DNA"/>
</dbReference>
<evidence type="ECO:0000313" key="2">
    <source>
        <dbReference type="EMBL" id="EJK64170.1"/>
    </source>
</evidence>
<keyword evidence="3" id="KW-1185">Reference proteome</keyword>
<dbReference type="AlphaFoldDB" id="K0SFS1"/>
<sequence length="211" mass="23405">RAAMSNASKRLTHDAADELVGVQEHPVPEAAAEVARAGHARWDAPAAHIGKEVVDLSALRHLLIALTPLLEALEGVFSVGRRVPVLLLIGTPSRVSYDLTSATSFRQSTTYQGISEFQQSTRLHRTLQQLVSSADDGTIEAGYHREAAGSASLAGGHQECERGWRPSRVRARCPKLGVTMNDEEKRRRQKERRKEQQRKRRKANKSNDESR</sequence>
<comment type="caution">
    <text evidence="2">The sequence shown here is derived from an EMBL/GenBank/DDBJ whole genome shotgun (WGS) entry which is preliminary data.</text>
</comment>
<dbReference type="Proteomes" id="UP000266841">
    <property type="component" value="Unassembled WGS sequence"/>
</dbReference>
<accession>K0SFS1</accession>
<protein>
    <submittedName>
        <fullName evidence="2">Uncharacterized protein</fullName>
    </submittedName>
</protein>